<reference evidence="2" key="2">
    <citation type="submission" date="2014-03" db="EMBL/GenBank/DDBJ databases">
        <authorList>
            <person name="Urmite Genomes"/>
        </authorList>
    </citation>
    <scope>NUCLEOTIDE SEQUENCE</scope>
    <source>
        <strain evidence="2">DSM 44829</strain>
    </source>
</reference>
<dbReference type="Proteomes" id="UP000028870">
    <property type="component" value="Unassembled WGS sequence"/>
</dbReference>
<evidence type="ECO:0000313" key="3">
    <source>
        <dbReference type="Proteomes" id="UP000028870"/>
    </source>
</evidence>
<organism evidence="2 3">
    <name type="scientific">Mycolicibacterium cosmeticum</name>
    <dbReference type="NCBI Taxonomy" id="258533"/>
    <lineage>
        <taxon>Bacteria</taxon>
        <taxon>Bacillati</taxon>
        <taxon>Actinomycetota</taxon>
        <taxon>Actinomycetes</taxon>
        <taxon>Mycobacteriales</taxon>
        <taxon>Mycobacteriaceae</taxon>
        <taxon>Mycolicibacterium</taxon>
    </lineage>
</organism>
<keyword evidence="3" id="KW-1185">Reference proteome</keyword>
<dbReference type="EMBL" id="CCBB010000001">
    <property type="protein sequence ID" value="CDO06874.1"/>
    <property type="molecule type" value="Genomic_DNA"/>
</dbReference>
<accession>W9AMC7</accession>
<comment type="caution">
    <text evidence="2">The sequence shown here is derived from an EMBL/GenBank/DDBJ whole genome shotgun (WGS) entry which is preliminary data.</text>
</comment>
<protein>
    <submittedName>
        <fullName evidence="2">Uncharacterized protein</fullName>
    </submittedName>
</protein>
<evidence type="ECO:0000256" key="1">
    <source>
        <dbReference type="SAM" id="MobiDB-lite"/>
    </source>
</evidence>
<feature type="region of interest" description="Disordered" evidence="1">
    <location>
        <begin position="37"/>
        <end position="57"/>
    </location>
</feature>
<proteinExistence type="predicted"/>
<gene>
    <name evidence="2" type="ORF">BN977_01668</name>
</gene>
<dbReference type="AlphaFoldDB" id="W9AMC7"/>
<dbReference type="STRING" id="258533.BN977_01668"/>
<reference evidence="2" key="1">
    <citation type="submission" date="2014-03" db="EMBL/GenBank/DDBJ databases">
        <title>Draft Genome Sequence of Mycobacterium cosmeticum DSM 44829.</title>
        <authorList>
            <person name="Croce O."/>
            <person name="Robert C."/>
            <person name="Raoult D."/>
            <person name="Drancourt M."/>
        </authorList>
    </citation>
    <scope>NUCLEOTIDE SEQUENCE [LARGE SCALE GENOMIC DNA]</scope>
    <source>
        <strain evidence="2">DSM 44829</strain>
    </source>
</reference>
<name>W9AMC7_MYCCO</name>
<sequence>MGSMGKVSFRDCPRYGVAMRSAPVPVADAEGRNFWHPLEIGNSGPEPQFLAGAEQPQ</sequence>
<evidence type="ECO:0000313" key="2">
    <source>
        <dbReference type="EMBL" id="CDO06874.1"/>
    </source>
</evidence>